<sequence>MDKDNKMKNPLHLIVRPFQGFWELKYELYTKPNLIISFIILTALIITNILSSQYAGFVVNVYNPDEMNSIMEIAYVIVPLLFWCIANWSLTTLMDGEGKFVEIFIATCFALTPLVIINFPWIWISNFLSHQEAMFYYLSQSFAIIWFVFLIYVGTLTVHQYTPAKTVVTIILILVAMGFLAFLSLLFFSLIQQIIAFFTTIYREIVFRY</sequence>
<dbReference type="EMBL" id="BAABDL010000036">
    <property type="protein sequence ID" value="GAA4062561.1"/>
    <property type="molecule type" value="Genomic_DNA"/>
</dbReference>
<comment type="subcellular location">
    <subcellularLocation>
        <location evidence="1">Membrane</location>
        <topology evidence="1">Multi-pass membrane protein</topology>
    </subcellularLocation>
</comment>
<proteinExistence type="predicted"/>
<protein>
    <recommendedName>
        <fullName evidence="6">Yip1 domain-containing protein</fullName>
    </recommendedName>
</protein>
<evidence type="ECO:0000256" key="1">
    <source>
        <dbReference type="ARBA" id="ARBA00004141"/>
    </source>
</evidence>
<gene>
    <name evidence="7" type="ORF">GCM10022410_06680</name>
</gene>
<keyword evidence="2 5" id="KW-0812">Transmembrane</keyword>
<feature type="transmembrane region" description="Helical" evidence="5">
    <location>
        <begin position="135"/>
        <end position="155"/>
    </location>
</feature>
<reference evidence="8" key="1">
    <citation type="journal article" date="2019" name="Int. J. Syst. Evol. Microbiol.">
        <title>The Global Catalogue of Microorganisms (GCM) 10K type strain sequencing project: providing services to taxonomists for standard genome sequencing and annotation.</title>
        <authorList>
            <consortium name="The Broad Institute Genomics Platform"/>
            <consortium name="The Broad Institute Genome Sequencing Center for Infectious Disease"/>
            <person name="Wu L."/>
            <person name="Ma J."/>
        </authorList>
    </citation>
    <scope>NUCLEOTIDE SEQUENCE [LARGE SCALE GENOMIC DNA]</scope>
    <source>
        <strain evidence="8">JCM 17250</strain>
    </source>
</reference>
<evidence type="ECO:0000256" key="3">
    <source>
        <dbReference type="ARBA" id="ARBA00022989"/>
    </source>
</evidence>
<dbReference type="InterPro" id="IPR006977">
    <property type="entry name" value="Yip1_dom"/>
</dbReference>
<organism evidence="7 8">
    <name type="scientific">Amphibacillus indicireducens</name>
    <dbReference type="NCBI Taxonomy" id="1076330"/>
    <lineage>
        <taxon>Bacteria</taxon>
        <taxon>Bacillati</taxon>
        <taxon>Bacillota</taxon>
        <taxon>Bacilli</taxon>
        <taxon>Bacillales</taxon>
        <taxon>Bacillaceae</taxon>
        <taxon>Amphibacillus</taxon>
    </lineage>
</organism>
<evidence type="ECO:0000259" key="6">
    <source>
        <dbReference type="Pfam" id="PF04893"/>
    </source>
</evidence>
<evidence type="ECO:0000313" key="8">
    <source>
        <dbReference type="Proteomes" id="UP001501734"/>
    </source>
</evidence>
<feature type="transmembrane region" description="Helical" evidence="5">
    <location>
        <begin position="167"/>
        <end position="191"/>
    </location>
</feature>
<evidence type="ECO:0000256" key="4">
    <source>
        <dbReference type="ARBA" id="ARBA00023136"/>
    </source>
</evidence>
<comment type="caution">
    <text evidence="7">The sequence shown here is derived from an EMBL/GenBank/DDBJ whole genome shotgun (WGS) entry which is preliminary data.</text>
</comment>
<evidence type="ECO:0000256" key="2">
    <source>
        <dbReference type="ARBA" id="ARBA00022692"/>
    </source>
</evidence>
<feature type="transmembrane region" description="Helical" evidence="5">
    <location>
        <begin position="73"/>
        <end position="91"/>
    </location>
</feature>
<feature type="transmembrane region" description="Helical" evidence="5">
    <location>
        <begin position="103"/>
        <end position="123"/>
    </location>
</feature>
<keyword evidence="4 5" id="KW-0472">Membrane</keyword>
<feature type="transmembrane region" description="Helical" evidence="5">
    <location>
        <begin position="34"/>
        <end position="61"/>
    </location>
</feature>
<feature type="domain" description="Yip1" evidence="6">
    <location>
        <begin position="12"/>
        <end position="183"/>
    </location>
</feature>
<name>A0ABP7V9N5_9BACI</name>
<evidence type="ECO:0000256" key="5">
    <source>
        <dbReference type="SAM" id="Phobius"/>
    </source>
</evidence>
<evidence type="ECO:0000313" key="7">
    <source>
        <dbReference type="EMBL" id="GAA4062561.1"/>
    </source>
</evidence>
<dbReference type="Pfam" id="PF04893">
    <property type="entry name" value="Yip1"/>
    <property type="match status" value="1"/>
</dbReference>
<accession>A0ABP7V9N5</accession>
<keyword evidence="3 5" id="KW-1133">Transmembrane helix</keyword>
<keyword evidence="8" id="KW-1185">Reference proteome</keyword>
<dbReference type="Proteomes" id="UP001501734">
    <property type="component" value="Unassembled WGS sequence"/>
</dbReference>